<dbReference type="Gramene" id="ORUFI08G00010.2">
    <property type="protein sequence ID" value="ORUFI08G00010.2"/>
    <property type="gene ID" value="ORUFI08G00010"/>
</dbReference>
<evidence type="ECO:0000256" key="1">
    <source>
        <dbReference type="SAM" id="MobiDB-lite"/>
    </source>
</evidence>
<feature type="region of interest" description="Disordered" evidence="1">
    <location>
        <begin position="1"/>
        <end position="48"/>
    </location>
</feature>
<sequence>MGLSRRRHRRDGEGSRSRLATSHSRPSNASYEGDMMPKQEDRGQGCSR</sequence>
<feature type="compositionally biased region" description="Polar residues" evidence="1">
    <location>
        <begin position="19"/>
        <end position="30"/>
    </location>
</feature>
<keyword evidence="3" id="KW-1185">Reference proteome</keyword>
<proteinExistence type="predicted"/>
<organism evidence="2 3">
    <name type="scientific">Oryza rufipogon</name>
    <name type="common">Brownbeard rice</name>
    <name type="synonym">Asian wild rice</name>
    <dbReference type="NCBI Taxonomy" id="4529"/>
    <lineage>
        <taxon>Eukaryota</taxon>
        <taxon>Viridiplantae</taxon>
        <taxon>Streptophyta</taxon>
        <taxon>Embryophyta</taxon>
        <taxon>Tracheophyta</taxon>
        <taxon>Spermatophyta</taxon>
        <taxon>Magnoliopsida</taxon>
        <taxon>Liliopsida</taxon>
        <taxon>Poales</taxon>
        <taxon>Poaceae</taxon>
        <taxon>BOP clade</taxon>
        <taxon>Oryzoideae</taxon>
        <taxon>Oryzeae</taxon>
        <taxon>Oryzinae</taxon>
        <taxon>Oryza</taxon>
    </lineage>
</organism>
<protein>
    <submittedName>
        <fullName evidence="2">Uncharacterized protein</fullName>
    </submittedName>
</protein>
<feature type="compositionally biased region" description="Basic and acidic residues" evidence="1">
    <location>
        <begin position="35"/>
        <end position="48"/>
    </location>
</feature>
<dbReference type="Proteomes" id="UP000008022">
    <property type="component" value="Unassembled WGS sequence"/>
</dbReference>
<dbReference type="EnsemblPlants" id="ORUFI08G00010.2">
    <property type="protein sequence ID" value="ORUFI08G00010.2"/>
    <property type="gene ID" value="ORUFI08G00010"/>
</dbReference>
<accession>A0A0E0QD68</accession>
<reference evidence="3" key="1">
    <citation type="submission" date="2013-06" db="EMBL/GenBank/DDBJ databases">
        <authorList>
            <person name="Zhao Q."/>
        </authorList>
    </citation>
    <scope>NUCLEOTIDE SEQUENCE</scope>
    <source>
        <strain evidence="3">cv. W1943</strain>
    </source>
</reference>
<dbReference type="AlphaFoldDB" id="A0A0E0QD68"/>
<reference evidence="2" key="2">
    <citation type="submission" date="2015-06" db="UniProtKB">
        <authorList>
            <consortium name="EnsemblPlants"/>
        </authorList>
    </citation>
    <scope>IDENTIFICATION</scope>
</reference>
<dbReference type="HOGENOM" id="CLU_3160862_0_0_1"/>
<evidence type="ECO:0000313" key="2">
    <source>
        <dbReference type="EnsemblPlants" id="ORUFI08G00010.2"/>
    </source>
</evidence>
<evidence type="ECO:0000313" key="3">
    <source>
        <dbReference type="Proteomes" id="UP000008022"/>
    </source>
</evidence>
<name>A0A0E0QD68_ORYRU</name>